<gene>
    <name evidence="1" type="ORF">A2Y62_01955</name>
</gene>
<evidence type="ECO:0000313" key="1">
    <source>
        <dbReference type="EMBL" id="OGF63635.1"/>
    </source>
</evidence>
<accession>A0A1F5VJP9</accession>
<comment type="caution">
    <text evidence="1">The sequence shown here is derived from an EMBL/GenBank/DDBJ whole genome shotgun (WGS) entry which is preliminary data.</text>
</comment>
<sequence>MNTVTLTIKDENTSVSVFNEFSISVLLEDKSIKARDLIKARISAEVENYNKQKPEYFNGLVQPTDAERTLNGYKLKTKKMINLNEQYVTALDAFERNGYIMLVNCKQVESLDEDVLVDKFSTINFIKLVPLKGG</sequence>
<name>A0A1F5VJP9_9BACT</name>
<reference evidence="1 2" key="1">
    <citation type="journal article" date="2016" name="Nat. Commun.">
        <title>Thousands of microbial genomes shed light on interconnected biogeochemical processes in an aquifer system.</title>
        <authorList>
            <person name="Anantharaman K."/>
            <person name="Brown C.T."/>
            <person name="Hug L.A."/>
            <person name="Sharon I."/>
            <person name="Castelle C.J."/>
            <person name="Probst A.J."/>
            <person name="Thomas B.C."/>
            <person name="Singh A."/>
            <person name="Wilkins M.J."/>
            <person name="Karaoz U."/>
            <person name="Brodie E.L."/>
            <person name="Williams K.H."/>
            <person name="Hubbard S.S."/>
            <person name="Banfield J.F."/>
        </authorList>
    </citation>
    <scope>NUCLEOTIDE SEQUENCE [LARGE SCALE GENOMIC DNA]</scope>
</reference>
<dbReference type="AlphaFoldDB" id="A0A1F5VJP9"/>
<protein>
    <submittedName>
        <fullName evidence="1">Uncharacterized protein</fullName>
    </submittedName>
</protein>
<dbReference type="EMBL" id="MFGW01000157">
    <property type="protein sequence ID" value="OGF63635.1"/>
    <property type="molecule type" value="Genomic_DNA"/>
</dbReference>
<dbReference type="Proteomes" id="UP000178943">
    <property type="component" value="Unassembled WGS sequence"/>
</dbReference>
<proteinExistence type="predicted"/>
<evidence type="ECO:0000313" key="2">
    <source>
        <dbReference type="Proteomes" id="UP000178943"/>
    </source>
</evidence>
<organism evidence="1 2">
    <name type="scientific">Candidatus Fischerbacteria bacterium RBG_13_37_8</name>
    <dbReference type="NCBI Taxonomy" id="1817863"/>
    <lineage>
        <taxon>Bacteria</taxon>
        <taxon>Candidatus Fischeribacteriota</taxon>
    </lineage>
</organism>